<evidence type="ECO:0000256" key="6">
    <source>
        <dbReference type="ARBA" id="ARBA00022741"/>
    </source>
</evidence>
<protein>
    <recommendedName>
        <fullName evidence="3">threonine--tRNA ligase</fullName>
        <ecNumber evidence="3">6.1.1.3</ecNumber>
    </recommendedName>
    <alternativeName>
        <fullName evidence="13">Threonyl-tRNA synthetase</fullName>
    </alternativeName>
</protein>
<dbReference type="PRINTS" id="PR01047">
    <property type="entry name" value="TRNASYNTHTHR"/>
</dbReference>
<comment type="similarity">
    <text evidence="2">Belongs to the class-II aminoacyl-tRNA synthetase family.</text>
</comment>
<evidence type="ECO:0000256" key="13">
    <source>
        <dbReference type="ARBA" id="ARBA00031900"/>
    </source>
</evidence>
<evidence type="ECO:0000256" key="11">
    <source>
        <dbReference type="ARBA" id="ARBA00023128"/>
    </source>
</evidence>
<dbReference type="InterPro" id="IPR002314">
    <property type="entry name" value="aa-tRNA-synt_IIb"/>
</dbReference>
<dbReference type="FunFam" id="3.30.930.10:FF:000039">
    <property type="entry name" value="Threonyl-tRNA synthetase, mitochondrial"/>
    <property type="match status" value="1"/>
</dbReference>
<evidence type="ECO:0000256" key="8">
    <source>
        <dbReference type="ARBA" id="ARBA00022840"/>
    </source>
</evidence>
<dbReference type="Gene3D" id="3.30.930.10">
    <property type="entry name" value="Bira Bifunctional Protein, Domain 2"/>
    <property type="match status" value="1"/>
</dbReference>
<keyword evidence="6" id="KW-0547">Nucleotide-binding</keyword>
<feature type="non-terminal residue" evidence="16">
    <location>
        <position position="1"/>
    </location>
</feature>
<evidence type="ECO:0000256" key="12">
    <source>
        <dbReference type="ARBA" id="ARBA00023146"/>
    </source>
</evidence>
<evidence type="ECO:0000256" key="7">
    <source>
        <dbReference type="ARBA" id="ARBA00022833"/>
    </source>
</evidence>
<accession>A0A137P1Q0</accession>
<evidence type="ECO:0000256" key="5">
    <source>
        <dbReference type="ARBA" id="ARBA00022723"/>
    </source>
</evidence>
<dbReference type="STRING" id="796925.A0A137P1Q0"/>
<dbReference type="InterPro" id="IPR018163">
    <property type="entry name" value="Thr/Ala-tRNA-synth_IIc_edit"/>
</dbReference>
<dbReference type="Proteomes" id="UP000070444">
    <property type="component" value="Unassembled WGS sequence"/>
</dbReference>
<dbReference type="Gene3D" id="3.30.980.10">
    <property type="entry name" value="Threonyl-trna Synthetase, Chain A, domain 2"/>
    <property type="match status" value="1"/>
</dbReference>
<dbReference type="InterPro" id="IPR004154">
    <property type="entry name" value="Anticodon-bd"/>
</dbReference>
<evidence type="ECO:0000313" key="17">
    <source>
        <dbReference type="Proteomes" id="UP000070444"/>
    </source>
</evidence>
<keyword evidence="9" id="KW-0648">Protein biosynthesis</keyword>
<dbReference type="GO" id="GO:0005759">
    <property type="term" value="C:mitochondrial matrix"/>
    <property type="evidence" value="ECO:0007669"/>
    <property type="project" value="UniProtKB-SubCell"/>
</dbReference>
<dbReference type="PANTHER" id="PTHR11451">
    <property type="entry name" value="THREONINE-TRNA LIGASE"/>
    <property type="match status" value="1"/>
</dbReference>
<dbReference type="AlphaFoldDB" id="A0A137P1Q0"/>
<dbReference type="SUPFAM" id="SSF55681">
    <property type="entry name" value="Class II aaRS and biotin synthetases"/>
    <property type="match status" value="1"/>
</dbReference>
<dbReference type="PANTHER" id="PTHR11451:SF44">
    <property type="entry name" value="THREONINE--TRNA LIGASE, CHLOROPLASTIC_MITOCHONDRIAL 2"/>
    <property type="match status" value="1"/>
</dbReference>
<dbReference type="GO" id="GO:0004829">
    <property type="term" value="F:threonine-tRNA ligase activity"/>
    <property type="evidence" value="ECO:0007669"/>
    <property type="project" value="UniProtKB-EC"/>
</dbReference>
<keyword evidence="11" id="KW-0496">Mitochondrion</keyword>
<dbReference type="Pfam" id="PF00587">
    <property type="entry name" value="tRNA-synt_2b"/>
    <property type="match status" value="1"/>
</dbReference>
<reference evidence="16 17" key="1">
    <citation type="journal article" date="2015" name="Genome Biol. Evol.">
        <title>Phylogenomic analyses indicate that early fungi evolved digesting cell walls of algal ancestors of land plants.</title>
        <authorList>
            <person name="Chang Y."/>
            <person name="Wang S."/>
            <person name="Sekimoto S."/>
            <person name="Aerts A.L."/>
            <person name="Choi C."/>
            <person name="Clum A."/>
            <person name="LaButti K.M."/>
            <person name="Lindquist E.A."/>
            <person name="Yee Ngan C."/>
            <person name="Ohm R.A."/>
            <person name="Salamov A.A."/>
            <person name="Grigoriev I.V."/>
            <person name="Spatafora J.W."/>
            <person name="Berbee M.L."/>
        </authorList>
    </citation>
    <scope>NUCLEOTIDE SEQUENCE [LARGE SCALE GENOMIC DNA]</scope>
    <source>
        <strain evidence="16 17">NRRL 28638</strain>
    </source>
</reference>
<dbReference type="InterPro" id="IPR006195">
    <property type="entry name" value="aa-tRNA-synth_II"/>
</dbReference>
<dbReference type="EMBL" id="KQ964552">
    <property type="protein sequence ID" value="KXN68990.1"/>
    <property type="molecule type" value="Genomic_DNA"/>
</dbReference>
<evidence type="ECO:0000259" key="15">
    <source>
        <dbReference type="PROSITE" id="PS50862"/>
    </source>
</evidence>
<evidence type="ECO:0000256" key="10">
    <source>
        <dbReference type="ARBA" id="ARBA00022946"/>
    </source>
</evidence>
<evidence type="ECO:0000256" key="2">
    <source>
        <dbReference type="ARBA" id="ARBA00008226"/>
    </source>
</evidence>
<dbReference type="Pfam" id="PF03129">
    <property type="entry name" value="HGTP_anticodon"/>
    <property type="match status" value="1"/>
</dbReference>
<dbReference type="Gene3D" id="3.40.50.800">
    <property type="entry name" value="Anticodon-binding domain"/>
    <property type="match status" value="1"/>
</dbReference>
<keyword evidence="17" id="KW-1185">Reference proteome</keyword>
<dbReference type="InterPro" id="IPR036621">
    <property type="entry name" value="Anticodon-bd_dom_sf"/>
</dbReference>
<dbReference type="GO" id="GO:0005524">
    <property type="term" value="F:ATP binding"/>
    <property type="evidence" value="ECO:0007669"/>
    <property type="project" value="UniProtKB-KW"/>
</dbReference>
<evidence type="ECO:0000313" key="16">
    <source>
        <dbReference type="EMBL" id="KXN68990.1"/>
    </source>
</evidence>
<comment type="subcellular location">
    <subcellularLocation>
        <location evidence="1">Mitochondrion matrix</location>
    </subcellularLocation>
</comment>
<gene>
    <name evidence="16" type="ORF">CONCODRAFT_79535</name>
</gene>
<dbReference type="InterPro" id="IPR033728">
    <property type="entry name" value="ThrRS_core"/>
</dbReference>
<feature type="domain" description="Aminoacyl-transfer RNA synthetases class-II family profile" evidence="15">
    <location>
        <begin position="328"/>
        <end position="606"/>
    </location>
</feature>
<keyword evidence="8" id="KW-0067">ATP-binding</keyword>
<dbReference type="EC" id="6.1.1.3" evidence="3"/>
<evidence type="ECO:0000256" key="14">
    <source>
        <dbReference type="ARBA" id="ARBA00049515"/>
    </source>
</evidence>
<keyword evidence="10" id="KW-0809">Transit peptide</keyword>
<keyword evidence="7" id="KW-0862">Zinc</keyword>
<comment type="catalytic activity">
    <reaction evidence="14">
        <text>tRNA(Thr) + L-threonine + ATP = L-threonyl-tRNA(Thr) + AMP + diphosphate + H(+)</text>
        <dbReference type="Rhea" id="RHEA:24624"/>
        <dbReference type="Rhea" id="RHEA-COMP:9670"/>
        <dbReference type="Rhea" id="RHEA-COMP:9704"/>
        <dbReference type="ChEBI" id="CHEBI:15378"/>
        <dbReference type="ChEBI" id="CHEBI:30616"/>
        <dbReference type="ChEBI" id="CHEBI:33019"/>
        <dbReference type="ChEBI" id="CHEBI:57926"/>
        <dbReference type="ChEBI" id="CHEBI:78442"/>
        <dbReference type="ChEBI" id="CHEBI:78534"/>
        <dbReference type="ChEBI" id="CHEBI:456215"/>
        <dbReference type="EC" id="6.1.1.3"/>
    </reaction>
</comment>
<dbReference type="HAMAP" id="MF_00184">
    <property type="entry name" value="Thr_tRNA_synth"/>
    <property type="match status" value="1"/>
</dbReference>
<dbReference type="CDD" id="cd00771">
    <property type="entry name" value="ThrRS_core"/>
    <property type="match status" value="1"/>
</dbReference>
<dbReference type="InterPro" id="IPR047246">
    <property type="entry name" value="ThrRS_anticodon"/>
</dbReference>
<sequence>MIINKIQKAILNSPKSVFLNKNQSLGYFKAFYSNNTGYDAWQYLLSKATTSTLNSYRTESDGSLKHETISIDKKDSPKFTITSPEYRPIPENPDSIEKFVNTASNNTANLLLTESCHQLYGPRFLSYSHEYNARNTFENTFLLFNDQVSNSDKGDLMDIIQNISKDKFVGALSPEEFKDLSVKLSEIIKQKQFIKRVTVPSTIDANVLTHQSDRLKLDQLKLNPDSSVNLYQINNSIGIFDDLLFTNTKSLHSSMLLSSERIQASEGTLQTDAKFTRIYGTGFNTNDAKTKWETLRKQAQERDHRLIGKNQELFMVHPYSPGAPFFLPHGTRIIHKLQSFLRYKYKEYGFEEVMTPILFKKDLWKISGHWDNYKDDMFLLDSHDESSCDHSHEDSSSIGLKPMNCPAHCLIFSSQPRTYKDLPIRFADFGALHRNEATGALSGLTRVRQFHQDDGHIFCTKDQVQSEISKSLKMLDTVYQALTFEDYNLTLSTRPLTHYMGELSEWEEAEAALTSALNGTGRKWTIKEGDGAFYGPKIDIMVNDALGRSHQTATIQLDFQLPQRFKLEYQNNEGSYSRPVMVHRAIFGSIERLLAILMEHNSGKWPFWLSPRQALICPLPLSHLSDYATSIHSKLKFPGFPNSTYHVDIDLSNKSLSKKVRNGITSRYNYLIIIGEKEVETNTISVKTRDGADLGSFTVESLLELFQTNEKQFL</sequence>
<keyword evidence="5" id="KW-0479">Metal-binding</keyword>
<name>A0A137P1Q0_CONC2</name>
<dbReference type="InterPro" id="IPR045864">
    <property type="entry name" value="aa-tRNA-synth_II/BPL/LPL"/>
</dbReference>
<evidence type="ECO:0000256" key="3">
    <source>
        <dbReference type="ARBA" id="ARBA00013163"/>
    </source>
</evidence>
<evidence type="ECO:0000256" key="9">
    <source>
        <dbReference type="ARBA" id="ARBA00022917"/>
    </source>
</evidence>
<dbReference type="SUPFAM" id="SSF52954">
    <property type="entry name" value="Class II aaRS ABD-related"/>
    <property type="match status" value="1"/>
</dbReference>
<dbReference type="PROSITE" id="PS50862">
    <property type="entry name" value="AA_TRNA_LIGASE_II"/>
    <property type="match status" value="1"/>
</dbReference>
<keyword evidence="4" id="KW-0436">Ligase</keyword>
<dbReference type="SUPFAM" id="SSF55186">
    <property type="entry name" value="ThrRS/AlaRS common domain"/>
    <property type="match status" value="1"/>
</dbReference>
<keyword evidence="12 16" id="KW-0030">Aminoacyl-tRNA synthetase</keyword>
<dbReference type="InterPro" id="IPR002320">
    <property type="entry name" value="Thr-tRNA-ligase_IIa"/>
</dbReference>
<dbReference type="GO" id="GO:0046872">
    <property type="term" value="F:metal ion binding"/>
    <property type="evidence" value="ECO:0007669"/>
    <property type="project" value="UniProtKB-KW"/>
</dbReference>
<dbReference type="CDD" id="cd00860">
    <property type="entry name" value="ThrRS_anticodon"/>
    <property type="match status" value="1"/>
</dbReference>
<evidence type="ECO:0000256" key="1">
    <source>
        <dbReference type="ARBA" id="ARBA00004305"/>
    </source>
</evidence>
<dbReference type="NCBIfam" id="TIGR00418">
    <property type="entry name" value="thrS"/>
    <property type="match status" value="1"/>
</dbReference>
<dbReference type="OrthoDB" id="5423599at2759"/>
<dbReference type="GO" id="GO:0006435">
    <property type="term" value="P:threonyl-tRNA aminoacylation"/>
    <property type="evidence" value="ECO:0007669"/>
    <property type="project" value="InterPro"/>
</dbReference>
<proteinExistence type="inferred from homology"/>
<evidence type="ECO:0000256" key="4">
    <source>
        <dbReference type="ARBA" id="ARBA00022598"/>
    </source>
</evidence>
<organism evidence="16 17">
    <name type="scientific">Conidiobolus coronatus (strain ATCC 28846 / CBS 209.66 / NRRL 28638)</name>
    <name type="common">Delacroixia coronata</name>
    <dbReference type="NCBI Taxonomy" id="796925"/>
    <lineage>
        <taxon>Eukaryota</taxon>
        <taxon>Fungi</taxon>
        <taxon>Fungi incertae sedis</taxon>
        <taxon>Zoopagomycota</taxon>
        <taxon>Entomophthoromycotina</taxon>
        <taxon>Entomophthoromycetes</taxon>
        <taxon>Entomophthorales</taxon>
        <taxon>Ancylistaceae</taxon>
        <taxon>Conidiobolus</taxon>
    </lineage>
</organism>